<dbReference type="InterPro" id="IPR036291">
    <property type="entry name" value="NAD(P)-bd_dom_sf"/>
</dbReference>
<dbReference type="NCBIfam" id="NF047420">
    <property type="entry name" value="EF_P_mod_YmfI"/>
    <property type="match status" value="1"/>
</dbReference>
<dbReference type="PANTHER" id="PTHR42879">
    <property type="entry name" value="3-OXOACYL-(ACYL-CARRIER-PROTEIN) REDUCTASE"/>
    <property type="match status" value="1"/>
</dbReference>
<dbReference type="Proteomes" id="UP001303532">
    <property type="component" value="Chromosome"/>
</dbReference>
<comment type="similarity">
    <text evidence="1">Belongs to the short-chain dehydrogenases/reductases (SDR) family.</text>
</comment>
<dbReference type="RefSeq" id="WP_323692958.1">
    <property type="nucleotide sequence ID" value="NZ_CP116341.1"/>
</dbReference>
<dbReference type="EMBL" id="CP116341">
    <property type="protein sequence ID" value="WOV85341.1"/>
    <property type="molecule type" value="Genomic_DNA"/>
</dbReference>
<dbReference type="SUPFAM" id="SSF51735">
    <property type="entry name" value="NAD(P)-binding Rossmann-fold domains"/>
    <property type="match status" value="1"/>
</dbReference>
<dbReference type="PANTHER" id="PTHR42879:SF2">
    <property type="entry name" value="3-OXOACYL-[ACYL-CARRIER-PROTEIN] REDUCTASE FABG"/>
    <property type="match status" value="1"/>
</dbReference>
<dbReference type="InterPro" id="IPR002347">
    <property type="entry name" value="SDR_fam"/>
</dbReference>
<sequence>MSSGRRALVLGASGGIGEAICEKLASEGWSLYLHYNNGQHTVNKLQQVLTKNYPSGEFQCVQSDLSQLGAAERLAAQTTDVQAIIVANGQSMLKLLSETTEEEMESLWRVHVQNPVRLISLLSAGLRSYSVSYVVFIGSIWGSTGAAGEVMYSSVKGAQHAFVKAYAKEAAYGGIRVNGIAPGWIETRMNEEIPEEERAMVMEEIPLMIPGRPAEVADLVNFLTSGKADYMTGEILKLNGGWYI</sequence>
<dbReference type="PRINTS" id="PR00081">
    <property type="entry name" value="GDHRDH"/>
</dbReference>
<reference evidence="2 3" key="1">
    <citation type="submission" date="2023-01" db="EMBL/GenBank/DDBJ databases">
        <title>Sporosarcina sp. nov., isolated from Korean tranditional fermented seafood 'Jeotgal'.</title>
        <authorList>
            <person name="Yang A.-I."/>
        </authorList>
    </citation>
    <scope>NUCLEOTIDE SEQUENCE [LARGE SCALE GENOMIC DNA]</scope>
    <source>
        <strain evidence="2 3">B2O-1</strain>
    </source>
</reference>
<gene>
    <name evidence="2" type="ORF">PGH26_05235</name>
</gene>
<dbReference type="CDD" id="cd05233">
    <property type="entry name" value="SDR_c"/>
    <property type="match status" value="1"/>
</dbReference>
<dbReference type="InterPro" id="IPR050259">
    <property type="entry name" value="SDR"/>
</dbReference>
<evidence type="ECO:0000313" key="2">
    <source>
        <dbReference type="EMBL" id="WOV85341.1"/>
    </source>
</evidence>
<name>A0ABZ0KY67_9BACL</name>
<keyword evidence="3" id="KW-1185">Reference proteome</keyword>
<protein>
    <submittedName>
        <fullName evidence="2">SDR family oxidoreductase</fullName>
    </submittedName>
</protein>
<organism evidence="2 3">
    <name type="scientific">Sporosarcina jeotgali</name>
    <dbReference type="NCBI Taxonomy" id="3020056"/>
    <lineage>
        <taxon>Bacteria</taxon>
        <taxon>Bacillati</taxon>
        <taxon>Bacillota</taxon>
        <taxon>Bacilli</taxon>
        <taxon>Bacillales</taxon>
        <taxon>Caryophanaceae</taxon>
        <taxon>Sporosarcina</taxon>
    </lineage>
</organism>
<evidence type="ECO:0000256" key="1">
    <source>
        <dbReference type="ARBA" id="ARBA00006484"/>
    </source>
</evidence>
<accession>A0ABZ0KY67</accession>
<dbReference type="Gene3D" id="3.40.50.720">
    <property type="entry name" value="NAD(P)-binding Rossmann-like Domain"/>
    <property type="match status" value="1"/>
</dbReference>
<dbReference type="Pfam" id="PF13561">
    <property type="entry name" value="adh_short_C2"/>
    <property type="match status" value="1"/>
</dbReference>
<proteinExistence type="inferred from homology"/>
<evidence type="ECO:0000313" key="3">
    <source>
        <dbReference type="Proteomes" id="UP001303532"/>
    </source>
</evidence>